<organism evidence="1 2">
    <name type="scientific">Necator americanus</name>
    <name type="common">Human hookworm</name>
    <dbReference type="NCBI Taxonomy" id="51031"/>
    <lineage>
        <taxon>Eukaryota</taxon>
        <taxon>Metazoa</taxon>
        <taxon>Ecdysozoa</taxon>
        <taxon>Nematoda</taxon>
        <taxon>Chromadorea</taxon>
        <taxon>Rhabditida</taxon>
        <taxon>Rhabditina</taxon>
        <taxon>Rhabditomorpha</taxon>
        <taxon>Strongyloidea</taxon>
        <taxon>Ancylostomatidae</taxon>
        <taxon>Bunostominae</taxon>
        <taxon>Necator</taxon>
    </lineage>
</organism>
<reference evidence="1 2" key="1">
    <citation type="submission" date="2023-08" db="EMBL/GenBank/DDBJ databases">
        <title>A Necator americanus chromosomal reference genome.</title>
        <authorList>
            <person name="Ilik V."/>
            <person name="Petrzelkova K.J."/>
            <person name="Pardy F."/>
            <person name="Fuh T."/>
            <person name="Niatou-Singa F.S."/>
            <person name="Gouil Q."/>
            <person name="Baker L."/>
            <person name="Ritchie M.E."/>
            <person name="Jex A.R."/>
            <person name="Gazzola D."/>
            <person name="Li H."/>
            <person name="Toshio Fujiwara R."/>
            <person name="Zhan B."/>
            <person name="Aroian R.V."/>
            <person name="Pafco B."/>
            <person name="Schwarz E.M."/>
        </authorList>
    </citation>
    <scope>NUCLEOTIDE SEQUENCE [LARGE SCALE GENOMIC DNA]</scope>
    <source>
        <strain evidence="1 2">Aroian</strain>
        <tissue evidence="1">Whole animal</tissue>
    </source>
</reference>
<name>A0ABR1BVA9_NECAM</name>
<comment type="caution">
    <text evidence="1">The sequence shown here is derived from an EMBL/GenBank/DDBJ whole genome shotgun (WGS) entry which is preliminary data.</text>
</comment>
<accession>A0ABR1BVA9</accession>
<gene>
    <name evidence="1" type="primary">Necator_chrI.g3156</name>
    <name evidence="1" type="ORF">RB195_007027</name>
</gene>
<dbReference type="PANTHER" id="PTHR20973:SF0">
    <property type="entry name" value="NON-STRUCTURAL MAINTENANCE OF CHROMOSOMES ELEMENT 1 HOMOLOG"/>
    <property type="match status" value="1"/>
</dbReference>
<dbReference type="Gene3D" id="1.10.10.10">
    <property type="entry name" value="Winged helix-like DNA-binding domain superfamily/Winged helix DNA-binding domain"/>
    <property type="match status" value="1"/>
</dbReference>
<dbReference type="PANTHER" id="PTHR20973">
    <property type="entry name" value="NON-SMC ELEMENT 1-RELATED"/>
    <property type="match status" value="1"/>
</dbReference>
<dbReference type="EMBL" id="JAVFWL010000001">
    <property type="protein sequence ID" value="KAK6730314.1"/>
    <property type="molecule type" value="Genomic_DNA"/>
</dbReference>
<proteinExistence type="predicted"/>
<evidence type="ECO:0000313" key="1">
    <source>
        <dbReference type="EMBL" id="KAK6730314.1"/>
    </source>
</evidence>
<evidence type="ECO:0008006" key="3">
    <source>
        <dbReference type="Google" id="ProtNLM"/>
    </source>
</evidence>
<evidence type="ECO:0000313" key="2">
    <source>
        <dbReference type="Proteomes" id="UP001303046"/>
    </source>
</evidence>
<dbReference type="InterPro" id="IPR036388">
    <property type="entry name" value="WH-like_DNA-bd_sf"/>
</dbReference>
<keyword evidence="2" id="KW-1185">Reference proteome</keyword>
<sequence length="339" mass="38387">MRIEARRVRGNDWVSPLASYRNGQDFPVGITDGPDNGYRSYFYKTDHMGEKLRVIEEHEERSNTDQVPVFSEILECSQQYSIAHQLLAAVLINKGIITKKEFYLSFIRNIVTLDLKKHRKVVTKIECSKEDLDILASSLLNQLNSLLSELGFRLRLIIEEESQKEMVALVTDDVLPKELCPISGFSMDELTLVGRYVRKMVEDGGECEHSWALHEGTRFSNSMSLMKVQVFIDKLIHCGWILEKNDRICLSSRAIAELEPILTTKYGCPTCALCQKVVVRKVAVVICDICKVHIHQHCWIKLSDGCGADEVSCPGAASTGCNKMFSKTDVHLAIRNFDE</sequence>
<dbReference type="InterPro" id="IPR011513">
    <property type="entry name" value="Nse1"/>
</dbReference>
<dbReference type="Proteomes" id="UP001303046">
    <property type="component" value="Unassembled WGS sequence"/>
</dbReference>
<protein>
    <recommendedName>
        <fullName evidence="3">Phorbol-ester/DAG-type domain-containing protein</fullName>
    </recommendedName>
</protein>